<dbReference type="RefSeq" id="WP_082623243.1">
    <property type="nucleotide sequence ID" value="NZ_BBIM01000013.1"/>
</dbReference>
<feature type="transmembrane region" description="Helical" evidence="8">
    <location>
        <begin position="213"/>
        <end position="232"/>
    </location>
</feature>
<proteinExistence type="predicted"/>
<feature type="transmembrane region" description="Helical" evidence="8">
    <location>
        <begin position="238"/>
        <end position="262"/>
    </location>
</feature>
<feature type="transmembrane region" description="Helical" evidence="8">
    <location>
        <begin position="103"/>
        <end position="120"/>
    </location>
</feature>
<evidence type="ECO:0000256" key="3">
    <source>
        <dbReference type="ARBA" id="ARBA00022679"/>
    </source>
</evidence>
<reference evidence="10" key="1">
    <citation type="submission" date="2024-06" db="EMBL/GenBank/DDBJ databases">
        <authorList>
            <person name="Chang H.C."/>
            <person name="Mun S.Y."/>
        </authorList>
    </citation>
    <scope>NUCLEOTIDE SEQUENCE [LARGE SCALE GENOMIC DNA]</scope>
    <source>
        <strain evidence="10">KT1</strain>
    </source>
</reference>
<feature type="transmembrane region" description="Helical" evidence="8">
    <location>
        <begin position="294"/>
        <end position="314"/>
    </location>
</feature>
<dbReference type="PANTHER" id="PTHR22926">
    <property type="entry name" value="PHOSPHO-N-ACETYLMURAMOYL-PENTAPEPTIDE-TRANSFERASE"/>
    <property type="match status" value="1"/>
</dbReference>
<keyword evidence="5 8" id="KW-1133">Transmembrane helix</keyword>
<feature type="transmembrane region" description="Helical" evidence="8">
    <location>
        <begin position="126"/>
        <end position="146"/>
    </location>
</feature>
<evidence type="ECO:0000256" key="7">
    <source>
        <dbReference type="SAM" id="MobiDB-lite"/>
    </source>
</evidence>
<keyword evidence="4 8" id="KW-0812">Transmembrane</keyword>
<evidence type="ECO:0000313" key="10">
    <source>
        <dbReference type="Proteomes" id="UP001302696"/>
    </source>
</evidence>
<dbReference type="EMBL" id="CP104778">
    <property type="protein sequence ID" value="WPC21325.1"/>
    <property type="molecule type" value="Genomic_DNA"/>
</dbReference>
<organism evidence="9 10">
    <name type="scientific">Pediococcus inopinatus</name>
    <dbReference type="NCBI Taxonomy" id="114090"/>
    <lineage>
        <taxon>Bacteria</taxon>
        <taxon>Bacillati</taxon>
        <taxon>Bacillota</taxon>
        <taxon>Bacilli</taxon>
        <taxon>Lactobacillales</taxon>
        <taxon>Lactobacillaceae</taxon>
        <taxon>Pediococcus</taxon>
    </lineage>
</organism>
<feature type="transmembrane region" description="Helical" evidence="8">
    <location>
        <begin position="158"/>
        <end position="181"/>
    </location>
</feature>
<gene>
    <name evidence="9" type="ORF">N6G96_08600</name>
</gene>
<keyword evidence="2" id="KW-1003">Cell membrane</keyword>
<dbReference type="Proteomes" id="UP001302696">
    <property type="component" value="Chromosome"/>
</dbReference>
<dbReference type="InterPro" id="IPR000715">
    <property type="entry name" value="Glycosyl_transferase_4"/>
</dbReference>
<keyword evidence="3 9" id="KW-0808">Transferase</keyword>
<evidence type="ECO:0000256" key="6">
    <source>
        <dbReference type="ARBA" id="ARBA00023136"/>
    </source>
</evidence>
<sequence length="403" mass="44670">MRFEIIVSLFATAIISAVLTPFVRRLAFKVGAVDEPSARRVNKVPMPTMGGLAIFLAFNFATFFLLRAQIPTRQLWGIFGGECIIILTGVIDDIFVLKPYQKMIGISLAAIEVFVFANVRMTTLTIPFLGTVGLGVLSFPITYLWIAGITNAINLLDGLDGLATGVSIIALFTTGITGLFFLPTTNVYVVIMIFTLVAAEIGFLPYNFFPARIYLGDTGALFIGFMISVFSLSGLKNATFISVIIPVMILGVPITDTVFAMLRRILNKEPISHADKRHLHHRLMQMGLTHRQTVFVIYGISLIFSFIALLYPISTIWGSVLLTIGILIGLELFVEAIGLVGKDRRPLLNWIQKVVTSTTSKETSNQLEDEREEKERVEKIRTAQKKTDEQAKSETSKPEKDKK</sequence>
<comment type="subcellular location">
    <subcellularLocation>
        <location evidence="1">Cell membrane</location>
        <topology evidence="1">Multi-pass membrane protein</topology>
    </subcellularLocation>
</comment>
<accession>A0ABZ0Q2X4</accession>
<keyword evidence="10" id="KW-1185">Reference proteome</keyword>
<name>A0ABZ0Q2X4_9LACO</name>
<evidence type="ECO:0000313" key="9">
    <source>
        <dbReference type="EMBL" id="WPC21325.1"/>
    </source>
</evidence>
<feature type="transmembrane region" description="Helical" evidence="8">
    <location>
        <begin position="48"/>
        <end position="70"/>
    </location>
</feature>
<dbReference type="GO" id="GO:0016740">
    <property type="term" value="F:transferase activity"/>
    <property type="evidence" value="ECO:0007669"/>
    <property type="project" value="UniProtKB-KW"/>
</dbReference>
<feature type="transmembrane region" description="Helical" evidence="8">
    <location>
        <begin position="187"/>
        <end position="206"/>
    </location>
</feature>
<feature type="transmembrane region" description="Helical" evidence="8">
    <location>
        <begin position="6"/>
        <end position="27"/>
    </location>
</feature>
<feature type="transmembrane region" description="Helical" evidence="8">
    <location>
        <begin position="320"/>
        <end position="340"/>
    </location>
</feature>
<dbReference type="PANTHER" id="PTHR22926:SF3">
    <property type="entry name" value="UNDECAPRENYL-PHOSPHATE ALPHA-N-ACETYLGLUCOSAMINYL 1-PHOSPHATE TRANSFERASE"/>
    <property type="match status" value="1"/>
</dbReference>
<feature type="compositionally biased region" description="Basic and acidic residues" evidence="7">
    <location>
        <begin position="373"/>
        <end position="403"/>
    </location>
</feature>
<evidence type="ECO:0000256" key="8">
    <source>
        <dbReference type="SAM" id="Phobius"/>
    </source>
</evidence>
<evidence type="ECO:0000256" key="4">
    <source>
        <dbReference type="ARBA" id="ARBA00022692"/>
    </source>
</evidence>
<protein>
    <submittedName>
        <fullName evidence="9">Undecaprenyl/decaprenyl-phosphate alpha-N-acetylglucosaminyl 1-phosphate transferase</fullName>
    </submittedName>
</protein>
<evidence type="ECO:0000256" key="2">
    <source>
        <dbReference type="ARBA" id="ARBA00022475"/>
    </source>
</evidence>
<evidence type="ECO:0000256" key="5">
    <source>
        <dbReference type="ARBA" id="ARBA00022989"/>
    </source>
</evidence>
<evidence type="ECO:0000256" key="1">
    <source>
        <dbReference type="ARBA" id="ARBA00004651"/>
    </source>
</evidence>
<keyword evidence="6 8" id="KW-0472">Membrane</keyword>
<dbReference type="CDD" id="cd06853">
    <property type="entry name" value="GT_WecA_like"/>
    <property type="match status" value="1"/>
</dbReference>
<feature type="transmembrane region" description="Helical" evidence="8">
    <location>
        <begin position="76"/>
        <end position="96"/>
    </location>
</feature>
<dbReference type="Pfam" id="PF00953">
    <property type="entry name" value="Glycos_transf_4"/>
    <property type="match status" value="1"/>
</dbReference>
<feature type="region of interest" description="Disordered" evidence="7">
    <location>
        <begin position="358"/>
        <end position="403"/>
    </location>
</feature>